<evidence type="ECO:0000256" key="1">
    <source>
        <dbReference type="SAM" id="Phobius"/>
    </source>
</evidence>
<dbReference type="EMBL" id="UINC01172025">
    <property type="protein sequence ID" value="SVD76888.1"/>
    <property type="molecule type" value="Genomic_DNA"/>
</dbReference>
<sequence>PKADSRDRQIVWFEWARNLLVLVPLVITWLGVWLASREYGELTRMAGEDERLREVSTRPFIALWEQGFQVPGFEGGTWFSLTKVALLDMTAIALVIVVSFIVGALRVSREVRIERQYQETWNDLREALTEASYHLAASAFDTPAKVTEERGRATEKLASITDHVIATEERARHRHDQISRSIDLFNERLDAHGQVLAGLNATAAQARDGLLGIQTEFGRASDAFTTLGSRQGELLAQLEMAAGRLEAVATGAQNHASDLAAAVHRL</sequence>
<evidence type="ECO:0000313" key="2">
    <source>
        <dbReference type="EMBL" id="SVD76888.1"/>
    </source>
</evidence>
<organism evidence="2">
    <name type="scientific">marine metagenome</name>
    <dbReference type="NCBI Taxonomy" id="408172"/>
    <lineage>
        <taxon>unclassified sequences</taxon>
        <taxon>metagenomes</taxon>
        <taxon>ecological metagenomes</taxon>
    </lineage>
</organism>
<proteinExistence type="predicted"/>
<protein>
    <submittedName>
        <fullName evidence="2">Uncharacterized protein</fullName>
    </submittedName>
</protein>
<name>A0A382Y307_9ZZZZ</name>
<feature type="non-terminal residue" evidence="2">
    <location>
        <position position="1"/>
    </location>
</feature>
<keyword evidence="1" id="KW-1133">Transmembrane helix</keyword>
<feature type="transmembrane region" description="Helical" evidence="1">
    <location>
        <begin position="84"/>
        <end position="105"/>
    </location>
</feature>
<gene>
    <name evidence="2" type="ORF">METZ01_LOCUS429742</name>
</gene>
<feature type="non-terminal residue" evidence="2">
    <location>
        <position position="266"/>
    </location>
</feature>
<accession>A0A382Y307</accession>
<keyword evidence="1" id="KW-0472">Membrane</keyword>
<reference evidence="2" key="1">
    <citation type="submission" date="2018-05" db="EMBL/GenBank/DDBJ databases">
        <authorList>
            <person name="Lanie J.A."/>
            <person name="Ng W.-L."/>
            <person name="Kazmierczak K.M."/>
            <person name="Andrzejewski T.M."/>
            <person name="Davidsen T.M."/>
            <person name="Wayne K.J."/>
            <person name="Tettelin H."/>
            <person name="Glass J.I."/>
            <person name="Rusch D."/>
            <person name="Podicherti R."/>
            <person name="Tsui H.-C.T."/>
            <person name="Winkler M.E."/>
        </authorList>
    </citation>
    <scope>NUCLEOTIDE SEQUENCE</scope>
</reference>
<dbReference type="AlphaFoldDB" id="A0A382Y307"/>
<feature type="transmembrane region" description="Helical" evidence="1">
    <location>
        <begin position="15"/>
        <end position="35"/>
    </location>
</feature>
<keyword evidence="1" id="KW-0812">Transmembrane</keyword>